<dbReference type="OrthoDB" id="9811744at2"/>
<dbReference type="NCBIfam" id="TIGR01496">
    <property type="entry name" value="DHPS"/>
    <property type="match status" value="1"/>
</dbReference>
<evidence type="ECO:0000259" key="10">
    <source>
        <dbReference type="PROSITE" id="PS50972"/>
    </source>
</evidence>
<dbReference type="AlphaFoldDB" id="A0A0Q0X1B5"/>
<evidence type="ECO:0000256" key="5">
    <source>
        <dbReference type="ARBA" id="ARBA00022679"/>
    </source>
</evidence>
<keyword evidence="5 9" id="KW-0808">Transferase</keyword>
<keyword evidence="8 9" id="KW-0289">Folate biosynthesis</keyword>
<dbReference type="SUPFAM" id="SSF51717">
    <property type="entry name" value="Dihydropteroate synthetase-like"/>
    <property type="match status" value="1"/>
</dbReference>
<evidence type="ECO:0000313" key="12">
    <source>
        <dbReference type="Proteomes" id="UP000050827"/>
    </source>
</evidence>
<dbReference type="GO" id="GO:0046654">
    <property type="term" value="P:tetrahydrofolate biosynthetic process"/>
    <property type="evidence" value="ECO:0007669"/>
    <property type="project" value="UniProtKB-UniPathway"/>
</dbReference>
<comment type="catalytic activity">
    <reaction evidence="1">
        <text>(7,8-dihydropterin-6-yl)methyl diphosphate + 4-aminobenzoate = 7,8-dihydropteroate + diphosphate</text>
        <dbReference type="Rhea" id="RHEA:19949"/>
        <dbReference type="ChEBI" id="CHEBI:17836"/>
        <dbReference type="ChEBI" id="CHEBI:17839"/>
        <dbReference type="ChEBI" id="CHEBI:33019"/>
        <dbReference type="ChEBI" id="CHEBI:72950"/>
        <dbReference type="EC" id="2.5.1.15"/>
    </reaction>
</comment>
<comment type="cofactor">
    <cofactor evidence="2 9">
        <name>Mg(2+)</name>
        <dbReference type="ChEBI" id="CHEBI:18420"/>
    </cofactor>
</comment>
<dbReference type="InterPro" id="IPR000489">
    <property type="entry name" value="Pterin-binding_dom"/>
</dbReference>
<feature type="domain" description="Pterin-binding" evidence="10">
    <location>
        <begin position="15"/>
        <end position="267"/>
    </location>
</feature>
<keyword evidence="12" id="KW-1185">Reference proteome</keyword>
<dbReference type="PROSITE" id="PS00792">
    <property type="entry name" value="DHPS_1"/>
    <property type="match status" value="1"/>
</dbReference>
<comment type="similarity">
    <text evidence="9">Belongs to the DHPS family.</text>
</comment>
<evidence type="ECO:0000256" key="6">
    <source>
        <dbReference type="ARBA" id="ARBA00022723"/>
    </source>
</evidence>
<evidence type="ECO:0000256" key="3">
    <source>
        <dbReference type="ARBA" id="ARBA00004763"/>
    </source>
</evidence>
<comment type="caution">
    <text evidence="11">The sequence shown here is derived from an EMBL/GenBank/DDBJ whole genome shotgun (WGS) entry which is preliminary data.</text>
</comment>
<dbReference type="GO" id="GO:0004156">
    <property type="term" value="F:dihydropteroate synthase activity"/>
    <property type="evidence" value="ECO:0007669"/>
    <property type="project" value="UniProtKB-EC"/>
</dbReference>
<reference evidence="11 12" key="1">
    <citation type="submission" date="2015-04" db="EMBL/GenBank/DDBJ databases">
        <title>Complete genome of flavobacterium.</title>
        <authorList>
            <person name="Kwon Y.M."/>
            <person name="Kim S.-J."/>
        </authorList>
    </citation>
    <scope>NUCLEOTIDE SEQUENCE [LARGE SCALE GENOMIC DNA]</scope>
    <source>
        <strain evidence="11 12">DK169</strain>
    </source>
</reference>
<evidence type="ECO:0000256" key="7">
    <source>
        <dbReference type="ARBA" id="ARBA00022842"/>
    </source>
</evidence>
<dbReference type="GO" id="GO:0046656">
    <property type="term" value="P:folic acid biosynthetic process"/>
    <property type="evidence" value="ECO:0007669"/>
    <property type="project" value="UniProtKB-KW"/>
</dbReference>
<evidence type="ECO:0000313" key="11">
    <source>
        <dbReference type="EMBL" id="KQC31396.1"/>
    </source>
</evidence>
<dbReference type="EMBL" id="LCTZ01000002">
    <property type="protein sequence ID" value="KQC31396.1"/>
    <property type="molecule type" value="Genomic_DNA"/>
</dbReference>
<dbReference type="UniPathway" id="UPA00077">
    <property type="reaction ID" value="UER00156"/>
</dbReference>
<dbReference type="STRING" id="346185.AAY42_17020"/>
<evidence type="ECO:0000256" key="4">
    <source>
        <dbReference type="ARBA" id="ARBA00012458"/>
    </source>
</evidence>
<evidence type="ECO:0000256" key="8">
    <source>
        <dbReference type="ARBA" id="ARBA00022909"/>
    </source>
</evidence>
<dbReference type="InterPro" id="IPR006390">
    <property type="entry name" value="DHP_synth_dom"/>
</dbReference>
<comment type="function">
    <text evidence="9">Catalyzes the condensation of para-aminobenzoate (pABA) with 6-hydroxymethyl-7,8-dihydropterin diphosphate (DHPt-PP) to form 7,8-dihydropteroate (H2Pte), the immediate precursor of folate derivatives.</text>
</comment>
<dbReference type="Proteomes" id="UP000050827">
    <property type="component" value="Unassembled WGS sequence"/>
</dbReference>
<evidence type="ECO:0000256" key="2">
    <source>
        <dbReference type="ARBA" id="ARBA00001946"/>
    </source>
</evidence>
<dbReference type="GO" id="GO:0005829">
    <property type="term" value="C:cytosol"/>
    <property type="evidence" value="ECO:0007669"/>
    <property type="project" value="TreeGrafter"/>
</dbReference>
<dbReference type="Gene3D" id="3.20.20.20">
    <property type="entry name" value="Dihydropteroate synthase-like"/>
    <property type="match status" value="1"/>
</dbReference>
<dbReference type="PANTHER" id="PTHR20941">
    <property type="entry name" value="FOLATE SYNTHESIS PROTEINS"/>
    <property type="match status" value="1"/>
</dbReference>
<accession>A0A0Q0X1B5</accession>
<dbReference type="Pfam" id="PF00809">
    <property type="entry name" value="Pterin_bind"/>
    <property type="match status" value="1"/>
</dbReference>
<dbReference type="InterPro" id="IPR011005">
    <property type="entry name" value="Dihydropteroate_synth-like_sf"/>
</dbReference>
<keyword evidence="7 9" id="KW-0460">Magnesium</keyword>
<evidence type="ECO:0000256" key="9">
    <source>
        <dbReference type="RuleBase" id="RU361205"/>
    </source>
</evidence>
<dbReference type="PROSITE" id="PS50972">
    <property type="entry name" value="PTERIN_BINDING"/>
    <property type="match status" value="1"/>
</dbReference>
<gene>
    <name evidence="11" type="ORF">AAY42_17020</name>
</gene>
<sequence length="277" mass="30514">MTINCKGELIDLAAPKIMGILNLTPDSFYDGGKYKDESAILKQVEKMISDGASFIDMGAYSSRPGAEHVPEDEELKRMLPILELILRNFPQTLTSIDTFRSKVASESIHRGAALINDISAGNLDVAMLNVIATHQVPYIMMHLKGTPQSMQKKAVYDDLLKDLLSYFSKKVSDATSLKINDVIIDPGFGFAKTTAQNYTLLSHLDLFQTFNTPILIGLSRKSMIYKILESSPKEALNGTTALHTVALLKGANLLRVHDVKEAAECVKLVEELKANTQ</sequence>
<dbReference type="PATRIC" id="fig|1547436.3.peg.3506"/>
<evidence type="ECO:0000256" key="1">
    <source>
        <dbReference type="ARBA" id="ARBA00000012"/>
    </source>
</evidence>
<dbReference type="GO" id="GO:0046872">
    <property type="term" value="F:metal ion binding"/>
    <property type="evidence" value="ECO:0007669"/>
    <property type="project" value="UniProtKB-KW"/>
</dbReference>
<organism evidence="11 12">
    <name type="scientific">Flagellimonas eckloniae</name>
    <dbReference type="NCBI Taxonomy" id="346185"/>
    <lineage>
        <taxon>Bacteria</taxon>
        <taxon>Pseudomonadati</taxon>
        <taxon>Bacteroidota</taxon>
        <taxon>Flavobacteriia</taxon>
        <taxon>Flavobacteriales</taxon>
        <taxon>Flavobacteriaceae</taxon>
        <taxon>Flagellimonas</taxon>
    </lineage>
</organism>
<dbReference type="PANTHER" id="PTHR20941:SF1">
    <property type="entry name" value="FOLIC ACID SYNTHESIS PROTEIN FOL1"/>
    <property type="match status" value="1"/>
</dbReference>
<keyword evidence="6 9" id="KW-0479">Metal-binding</keyword>
<dbReference type="RefSeq" id="WP_055397385.1">
    <property type="nucleotide sequence ID" value="NZ_LCTZ01000002.1"/>
</dbReference>
<protein>
    <recommendedName>
        <fullName evidence="4 9">Dihydropteroate synthase</fullName>
        <shortName evidence="9">DHPS</shortName>
        <ecNumber evidence="4 9">2.5.1.15</ecNumber>
    </recommendedName>
    <alternativeName>
        <fullName evidence="9">Dihydropteroate pyrophosphorylase</fullName>
    </alternativeName>
</protein>
<dbReference type="InterPro" id="IPR045031">
    <property type="entry name" value="DHP_synth-like"/>
</dbReference>
<dbReference type="CDD" id="cd00739">
    <property type="entry name" value="DHPS"/>
    <property type="match status" value="1"/>
</dbReference>
<proteinExistence type="inferred from homology"/>
<dbReference type="EC" id="2.5.1.15" evidence="4 9"/>
<comment type="pathway">
    <text evidence="3 9">Cofactor biosynthesis; tetrahydrofolate biosynthesis; 7,8-dihydrofolate from 2-amino-4-hydroxy-6-hydroxymethyl-7,8-dihydropteridine diphosphate and 4-aminobenzoate: step 1/2.</text>
</comment>
<name>A0A0Q0X1B5_9FLAO</name>